<dbReference type="Proteomes" id="UP000233837">
    <property type="component" value="Unassembled WGS sequence"/>
</dbReference>
<name>A0A2I0WTF4_9ASPA</name>
<evidence type="ECO:0000313" key="3">
    <source>
        <dbReference type="Proteomes" id="UP000233837"/>
    </source>
</evidence>
<dbReference type="EMBL" id="KZ502442">
    <property type="protein sequence ID" value="PKU78937.1"/>
    <property type="molecule type" value="Genomic_DNA"/>
</dbReference>
<feature type="compositionally biased region" description="Basic and acidic residues" evidence="1">
    <location>
        <begin position="1"/>
        <end position="21"/>
    </location>
</feature>
<feature type="region of interest" description="Disordered" evidence="1">
    <location>
        <begin position="1"/>
        <end position="34"/>
    </location>
</feature>
<reference evidence="2 3" key="2">
    <citation type="journal article" date="2017" name="Nature">
        <title>The Apostasia genome and the evolution of orchids.</title>
        <authorList>
            <person name="Zhang G.Q."/>
            <person name="Liu K.W."/>
            <person name="Li Z."/>
            <person name="Lohaus R."/>
            <person name="Hsiao Y.Y."/>
            <person name="Niu S.C."/>
            <person name="Wang J.Y."/>
            <person name="Lin Y.C."/>
            <person name="Xu Q."/>
            <person name="Chen L.J."/>
            <person name="Yoshida K."/>
            <person name="Fujiwara S."/>
            <person name="Wang Z.W."/>
            <person name="Zhang Y.Q."/>
            <person name="Mitsuda N."/>
            <person name="Wang M."/>
            <person name="Liu G.H."/>
            <person name="Pecoraro L."/>
            <person name="Huang H.X."/>
            <person name="Xiao X.J."/>
            <person name="Lin M."/>
            <person name="Wu X.Y."/>
            <person name="Wu W.L."/>
            <person name="Chen Y.Y."/>
            <person name="Chang S.B."/>
            <person name="Sakamoto S."/>
            <person name="Ohme-Takagi M."/>
            <person name="Yagi M."/>
            <person name="Zeng S.J."/>
            <person name="Shen C.Y."/>
            <person name="Yeh C.M."/>
            <person name="Luo Y.B."/>
            <person name="Tsai W.C."/>
            <person name="Van de Peer Y."/>
            <person name="Liu Z.J."/>
        </authorList>
    </citation>
    <scope>NUCLEOTIDE SEQUENCE [LARGE SCALE GENOMIC DNA]</scope>
    <source>
        <tissue evidence="2">The whole plant</tissue>
    </source>
</reference>
<organism evidence="2 3">
    <name type="scientific">Dendrobium catenatum</name>
    <dbReference type="NCBI Taxonomy" id="906689"/>
    <lineage>
        <taxon>Eukaryota</taxon>
        <taxon>Viridiplantae</taxon>
        <taxon>Streptophyta</taxon>
        <taxon>Embryophyta</taxon>
        <taxon>Tracheophyta</taxon>
        <taxon>Spermatophyta</taxon>
        <taxon>Magnoliopsida</taxon>
        <taxon>Liliopsida</taxon>
        <taxon>Asparagales</taxon>
        <taxon>Orchidaceae</taxon>
        <taxon>Epidendroideae</taxon>
        <taxon>Malaxideae</taxon>
        <taxon>Dendrobiinae</taxon>
        <taxon>Dendrobium</taxon>
    </lineage>
</organism>
<proteinExistence type="predicted"/>
<keyword evidence="3" id="KW-1185">Reference proteome</keyword>
<accession>A0A2I0WTF4</accession>
<reference evidence="2 3" key="1">
    <citation type="journal article" date="2016" name="Sci. Rep.">
        <title>The Dendrobium catenatum Lindl. genome sequence provides insights into polysaccharide synthase, floral development and adaptive evolution.</title>
        <authorList>
            <person name="Zhang G.Q."/>
            <person name="Xu Q."/>
            <person name="Bian C."/>
            <person name="Tsai W.C."/>
            <person name="Yeh C.M."/>
            <person name="Liu K.W."/>
            <person name="Yoshida K."/>
            <person name="Zhang L.S."/>
            <person name="Chang S.B."/>
            <person name="Chen F."/>
            <person name="Shi Y."/>
            <person name="Su Y.Y."/>
            <person name="Zhang Y.Q."/>
            <person name="Chen L.J."/>
            <person name="Yin Y."/>
            <person name="Lin M."/>
            <person name="Huang H."/>
            <person name="Deng H."/>
            <person name="Wang Z.W."/>
            <person name="Zhu S.L."/>
            <person name="Zhao X."/>
            <person name="Deng C."/>
            <person name="Niu S.C."/>
            <person name="Huang J."/>
            <person name="Wang M."/>
            <person name="Liu G.H."/>
            <person name="Yang H.J."/>
            <person name="Xiao X.J."/>
            <person name="Hsiao Y.Y."/>
            <person name="Wu W.L."/>
            <person name="Chen Y.Y."/>
            <person name="Mitsuda N."/>
            <person name="Ohme-Takagi M."/>
            <person name="Luo Y.B."/>
            <person name="Van de Peer Y."/>
            <person name="Liu Z.J."/>
        </authorList>
    </citation>
    <scope>NUCLEOTIDE SEQUENCE [LARGE SCALE GENOMIC DNA]</scope>
    <source>
        <tissue evidence="2">The whole plant</tissue>
    </source>
</reference>
<evidence type="ECO:0000256" key="1">
    <source>
        <dbReference type="SAM" id="MobiDB-lite"/>
    </source>
</evidence>
<feature type="compositionally biased region" description="Low complexity" evidence="1">
    <location>
        <begin position="23"/>
        <end position="34"/>
    </location>
</feature>
<protein>
    <submittedName>
        <fullName evidence="2">Uncharacterized protein</fullName>
    </submittedName>
</protein>
<sequence>MAADSRSKGHDVETNFEEKRKSTSSSSRSPSLMVNSKIDASGDFLSNLNSFQSTQNPLFKRQGPLVIKEVSNLSPKSIQHVEGKEKGEFRPEQNLELSQDNSMALEKEGKGCLRTQENPKGLLPNSSIPYHDSVVYGSNDSVKIEDNKVIVEAHLANMFSILQSVNEDGYEVEYLLNSMMKDEDGKKKIEEKSVNCTGEGVPVMEIWNVLLGEGGSRRKVGGYSPNQL</sequence>
<evidence type="ECO:0000313" key="2">
    <source>
        <dbReference type="EMBL" id="PKU78937.1"/>
    </source>
</evidence>
<dbReference type="AlphaFoldDB" id="A0A2I0WTF4"/>
<gene>
    <name evidence="2" type="ORF">MA16_Dca000281</name>
</gene>